<keyword evidence="2" id="KW-1185">Reference proteome</keyword>
<protein>
    <submittedName>
        <fullName evidence="1">Uncharacterized protein</fullName>
    </submittedName>
</protein>
<evidence type="ECO:0000313" key="2">
    <source>
        <dbReference type="Proteomes" id="UP001229836"/>
    </source>
</evidence>
<accession>A0ABY8S4T5</accession>
<dbReference type="RefSeq" id="WP_283267925.1">
    <property type="nucleotide sequence ID" value="NZ_CP125669.1"/>
</dbReference>
<reference evidence="1 2" key="1">
    <citation type="submission" date="2023-05" db="EMBL/GenBank/DDBJ databases">
        <title>The complete genome of Acinetobacter sp. nov KCTC 92772.</title>
        <authorList>
            <person name="Zhou G."/>
        </authorList>
    </citation>
    <scope>NUCLEOTIDE SEQUENCE [LARGE SCALE GENOMIC DNA]</scope>
    <source>
        <strain evidence="1 2">KCTC 92772</strain>
    </source>
</reference>
<dbReference type="EMBL" id="CP125669">
    <property type="protein sequence ID" value="WHP06351.1"/>
    <property type="molecule type" value="Genomic_DNA"/>
</dbReference>
<evidence type="ECO:0000313" key="1">
    <source>
        <dbReference type="EMBL" id="WHP06351.1"/>
    </source>
</evidence>
<gene>
    <name evidence="1" type="ORF">QLH32_02480</name>
</gene>
<sequence>MNNIVEFVKPKPVAPERRITFQYNPNDPSIRADMAKADQLVSYDINTMSIDELRDHARCSIVLAHRERMRYLQECNTFKSIFHLLGAFLDRRCREELQKYRDSDKTDMAAENKALAFHEAHETLPDIIGSTYAQKML</sequence>
<organism evidence="1 2">
    <name type="scientific">Acinetobacter corruptisaponis</name>
    <dbReference type="NCBI Taxonomy" id="3045147"/>
    <lineage>
        <taxon>Bacteria</taxon>
        <taxon>Pseudomonadati</taxon>
        <taxon>Pseudomonadota</taxon>
        <taxon>Gammaproteobacteria</taxon>
        <taxon>Moraxellales</taxon>
        <taxon>Moraxellaceae</taxon>
        <taxon>Acinetobacter</taxon>
    </lineage>
</organism>
<dbReference type="Proteomes" id="UP001229836">
    <property type="component" value="Chromosome"/>
</dbReference>
<proteinExistence type="predicted"/>
<name>A0ABY8S4T5_9GAMM</name>